<name>A0ABT7AKM9_9HYPH</name>
<keyword evidence="2" id="KW-1185">Reference proteome</keyword>
<reference evidence="1 2" key="1">
    <citation type="submission" date="2023-05" db="EMBL/GenBank/DDBJ databases">
        <title>Chelatococcus sp. nov., a moderately thermophilic bacterium isolated from hot spring microbial mat.</title>
        <authorList>
            <person name="Hu C.-J."/>
            <person name="Li W.-J."/>
        </authorList>
    </citation>
    <scope>NUCLEOTIDE SEQUENCE [LARGE SCALE GENOMIC DNA]</scope>
    <source>
        <strain evidence="1 2">SYSU G07232</strain>
    </source>
</reference>
<protein>
    <submittedName>
        <fullName evidence="1">Uncharacterized protein</fullName>
    </submittedName>
</protein>
<sequence>MASLESWITDQGLTGSDLSALFSGVMERLLPEGLPVARAFLALPTVNPTIRVVSHIWTRSRGMLVDAVPHDRHLNAFEASPLGYMLRKRLTKCHWHLDEPGIQRFAVFDEVEREGGTDYLARLVGFDNQNAPALRGVGIVFSSDRPGGFLAGEIERIDALLPHPRSSATTPSINFTRTRSRWSSTWRSTMARCSTATSAPRAVSTSP</sequence>
<organism evidence="1 2">
    <name type="scientific">Chelatococcus albus</name>
    <dbReference type="NCBI Taxonomy" id="3047466"/>
    <lineage>
        <taxon>Bacteria</taxon>
        <taxon>Pseudomonadati</taxon>
        <taxon>Pseudomonadota</taxon>
        <taxon>Alphaproteobacteria</taxon>
        <taxon>Hyphomicrobiales</taxon>
        <taxon>Chelatococcaceae</taxon>
        <taxon>Chelatococcus</taxon>
    </lineage>
</organism>
<gene>
    <name evidence="1" type="ORF">QNA08_17095</name>
</gene>
<accession>A0ABT7AKM9</accession>
<evidence type="ECO:0000313" key="1">
    <source>
        <dbReference type="EMBL" id="MDJ1159933.1"/>
    </source>
</evidence>
<dbReference type="EMBL" id="JASJEV010000014">
    <property type="protein sequence ID" value="MDJ1159933.1"/>
    <property type="molecule type" value="Genomic_DNA"/>
</dbReference>
<comment type="caution">
    <text evidence="1">The sequence shown here is derived from an EMBL/GenBank/DDBJ whole genome shotgun (WGS) entry which is preliminary data.</text>
</comment>
<proteinExistence type="predicted"/>
<dbReference type="RefSeq" id="WP_283741929.1">
    <property type="nucleotide sequence ID" value="NZ_JASJEV010000014.1"/>
</dbReference>
<dbReference type="Proteomes" id="UP001321492">
    <property type="component" value="Unassembled WGS sequence"/>
</dbReference>
<evidence type="ECO:0000313" key="2">
    <source>
        <dbReference type="Proteomes" id="UP001321492"/>
    </source>
</evidence>